<sequence>AASERQICYYTSSWHRRVPSSYSIKDLAQASPSQLQQDLAQASPSQLQQDVASPRPVPHSYRKTSTTKYNMARLLMLLILVTLASSLCMAADCNCDYHRFSCVLSQLSPPGKACKCVFVLDNAITCTGIVQDCKDPNSLFCKYPGLNYPTCQQGQGECAGYGLVEVPTPNAFCVKPSGVIDSTQG</sequence>
<keyword evidence="1" id="KW-0472">Membrane</keyword>
<accession>A0AAV2S2M9</accession>
<feature type="transmembrane region" description="Helical" evidence="1">
    <location>
        <begin position="72"/>
        <end position="92"/>
    </location>
</feature>
<reference evidence="2 3" key="1">
    <citation type="submission" date="2024-05" db="EMBL/GenBank/DDBJ databases">
        <authorList>
            <person name="Wallberg A."/>
        </authorList>
    </citation>
    <scope>NUCLEOTIDE SEQUENCE [LARGE SCALE GENOMIC DNA]</scope>
</reference>
<evidence type="ECO:0000313" key="2">
    <source>
        <dbReference type="EMBL" id="CAL4155921.1"/>
    </source>
</evidence>
<proteinExistence type="predicted"/>
<dbReference type="Proteomes" id="UP001497623">
    <property type="component" value="Unassembled WGS sequence"/>
</dbReference>
<organism evidence="2 3">
    <name type="scientific">Meganyctiphanes norvegica</name>
    <name type="common">Northern krill</name>
    <name type="synonym">Thysanopoda norvegica</name>
    <dbReference type="NCBI Taxonomy" id="48144"/>
    <lineage>
        <taxon>Eukaryota</taxon>
        <taxon>Metazoa</taxon>
        <taxon>Ecdysozoa</taxon>
        <taxon>Arthropoda</taxon>
        <taxon>Crustacea</taxon>
        <taxon>Multicrustacea</taxon>
        <taxon>Malacostraca</taxon>
        <taxon>Eumalacostraca</taxon>
        <taxon>Eucarida</taxon>
        <taxon>Euphausiacea</taxon>
        <taxon>Euphausiidae</taxon>
        <taxon>Meganyctiphanes</taxon>
    </lineage>
</organism>
<evidence type="ECO:0000313" key="3">
    <source>
        <dbReference type="Proteomes" id="UP001497623"/>
    </source>
</evidence>
<comment type="caution">
    <text evidence="2">The sequence shown here is derived from an EMBL/GenBank/DDBJ whole genome shotgun (WGS) entry which is preliminary data.</text>
</comment>
<name>A0AAV2S2M9_MEGNR</name>
<protein>
    <submittedName>
        <fullName evidence="2">Uncharacterized protein</fullName>
    </submittedName>
</protein>
<dbReference type="AlphaFoldDB" id="A0AAV2S2M9"/>
<evidence type="ECO:0000256" key="1">
    <source>
        <dbReference type="SAM" id="Phobius"/>
    </source>
</evidence>
<feature type="non-terminal residue" evidence="2">
    <location>
        <position position="1"/>
    </location>
</feature>
<keyword evidence="1" id="KW-1133">Transmembrane helix</keyword>
<dbReference type="EMBL" id="CAXKWB010040970">
    <property type="protein sequence ID" value="CAL4155921.1"/>
    <property type="molecule type" value="Genomic_DNA"/>
</dbReference>
<keyword evidence="1" id="KW-0812">Transmembrane</keyword>
<gene>
    <name evidence="2" type="ORF">MNOR_LOCUS31583</name>
</gene>
<keyword evidence="3" id="KW-1185">Reference proteome</keyword>